<gene>
    <name evidence="2" type="ORF">FYJ33_13655</name>
</gene>
<comment type="caution">
    <text evidence="2">The sequence shown here is derived from an EMBL/GenBank/DDBJ whole genome shotgun (WGS) entry which is preliminary data.</text>
</comment>
<dbReference type="Pfam" id="PF00882">
    <property type="entry name" value="Zn_dep_PLPC"/>
    <property type="match status" value="1"/>
</dbReference>
<protein>
    <recommendedName>
        <fullName evidence="1">Phospholipase C/D domain-containing protein</fullName>
    </recommendedName>
</protein>
<feature type="domain" description="Phospholipase C/D" evidence="1">
    <location>
        <begin position="7"/>
        <end position="95"/>
    </location>
</feature>
<dbReference type="AlphaFoldDB" id="A0A7X2N0B9"/>
<name>A0A7X2N0B9_9CLOT</name>
<dbReference type="EMBL" id="VULX01000030">
    <property type="protein sequence ID" value="MSR92407.1"/>
    <property type="molecule type" value="Genomic_DNA"/>
</dbReference>
<organism evidence="2 3">
    <name type="scientific">Inconstantimicrobium porci</name>
    <dbReference type="NCBI Taxonomy" id="2652291"/>
    <lineage>
        <taxon>Bacteria</taxon>
        <taxon>Bacillati</taxon>
        <taxon>Bacillota</taxon>
        <taxon>Clostridia</taxon>
        <taxon>Eubacteriales</taxon>
        <taxon>Clostridiaceae</taxon>
        <taxon>Inconstantimicrobium</taxon>
    </lineage>
</organism>
<accession>A0A7X2N0B9</accession>
<reference evidence="2 3" key="1">
    <citation type="submission" date="2019-08" db="EMBL/GenBank/DDBJ databases">
        <title>In-depth cultivation of the pig gut microbiome towards novel bacterial diversity and tailored functional studies.</title>
        <authorList>
            <person name="Wylensek D."/>
            <person name="Hitch T.C.A."/>
            <person name="Clavel T."/>
        </authorList>
    </citation>
    <scope>NUCLEOTIDE SEQUENCE [LARGE SCALE GENOMIC DNA]</scope>
    <source>
        <strain evidence="2 3">WCA-383-APC-5B</strain>
    </source>
</reference>
<sequence length="220" mass="26927">MATWLVHLRVAEKILEQHKELDKEKFILGNIAPDSGMAVENGYVPNKIISHFWVDEVADRKPHPELFYDKYLLNKQYDNETYSFYIGYYTHLLTDKHWKEDIVNEKIKKYQHEFDSRNEMWKGFKKDWYELDFLYMKQHSCFKAWEVYKRITDLKNIYVEEFPRQAFAIKHTEILEFYSQKVDNLDRQYKYLTKEEMNRFVDKAVDKLLIEIKTNIRVIK</sequence>
<dbReference type="RefSeq" id="WP_154532306.1">
    <property type="nucleotide sequence ID" value="NZ_JAQXTV010000038.1"/>
</dbReference>
<dbReference type="Proteomes" id="UP000460287">
    <property type="component" value="Unassembled WGS sequence"/>
</dbReference>
<dbReference type="InterPro" id="IPR029002">
    <property type="entry name" value="PLPC/GPLD1"/>
</dbReference>
<evidence type="ECO:0000313" key="2">
    <source>
        <dbReference type="EMBL" id="MSR92407.1"/>
    </source>
</evidence>
<proteinExistence type="predicted"/>
<evidence type="ECO:0000259" key="1">
    <source>
        <dbReference type="Pfam" id="PF00882"/>
    </source>
</evidence>
<evidence type="ECO:0000313" key="3">
    <source>
        <dbReference type="Proteomes" id="UP000460287"/>
    </source>
</evidence>
<keyword evidence="3" id="KW-1185">Reference proteome</keyword>